<protein>
    <recommendedName>
        <fullName evidence="2">Lipid/polyisoprenoid-binding YceI-like domain-containing protein</fullName>
    </recommendedName>
</protein>
<evidence type="ECO:0000256" key="1">
    <source>
        <dbReference type="SAM" id="SignalP"/>
    </source>
</evidence>
<dbReference type="AlphaFoldDB" id="A0A2U2J3I7"/>
<dbReference type="SMART" id="SM00867">
    <property type="entry name" value="YceI"/>
    <property type="match status" value="1"/>
</dbReference>
<dbReference type="Gene3D" id="2.40.128.110">
    <property type="entry name" value="Lipid/polyisoprenoid-binding, YceI-like"/>
    <property type="match status" value="1"/>
</dbReference>
<accession>A0A2U2J3I7</accession>
<dbReference type="EMBL" id="QFFF01000001">
    <property type="protein sequence ID" value="PWG02913.1"/>
    <property type="molecule type" value="Genomic_DNA"/>
</dbReference>
<proteinExistence type="predicted"/>
<evidence type="ECO:0000313" key="4">
    <source>
        <dbReference type="Proteomes" id="UP000245916"/>
    </source>
</evidence>
<gene>
    <name evidence="3" type="ORF">DF286_08555</name>
</gene>
<reference evidence="3 4" key="1">
    <citation type="submission" date="2018-05" db="EMBL/GenBank/DDBJ databases">
        <title>Genome of Sphingosinicella humi QZX222.</title>
        <authorList>
            <person name="Qiao Z."/>
            <person name="Wang G."/>
        </authorList>
    </citation>
    <scope>NUCLEOTIDE SEQUENCE [LARGE SCALE GENOMIC DNA]</scope>
    <source>
        <strain evidence="3 4">QZX222</strain>
    </source>
</reference>
<dbReference type="OrthoDB" id="9811006at2"/>
<dbReference type="Proteomes" id="UP000245916">
    <property type="component" value="Unassembled WGS sequence"/>
</dbReference>
<dbReference type="Pfam" id="PF04264">
    <property type="entry name" value="YceI"/>
    <property type="match status" value="1"/>
</dbReference>
<keyword evidence="1" id="KW-0732">Signal</keyword>
<feature type="signal peptide" evidence="1">
    <location>
        <begin position="1"/>
        <end position="22"/>
    </location>
</feature>
<comment type="caution">
    <text evidence="3">The sequence shown here is derived from an EMBL/GenBank/DDBJ whole genome shotgun (WGS) entry which is preliminary data.</text>
</comment>
<dbReference type="PANTHER" id="PTHR34406:SF1">
    <property type="entry name" value="PROTEIN YCEI"/>
    <property type="match status" value="1"/>
</dbReference>
<name>A0A2U2J3I7_9SPHN</name>
<evidence type="ECO:0000313" key="3">
    <source>
        <dbReference type="EMBL" id="PWG02913.1"/>
    </source>
</evidence>
<dbReference type="RefSeq" id="WP_109271051.1">
    <property type="nucleotide sequence ID" value="NZ_QFFF01000001.1"/>
</dbReference>
<dbReference type="InterPro" id="IPR007372">
    <property type="entry name" value="Lipid/polyisoprenoid-bd_YceI"/>
</dbReference>
<dbReference type="PANTHER" id="PTHR34406">
    <property type="entry name" value="PROTEIN YCEI"/>
    <property type="match status" value="1"/>
</dbReference>
<feature type="domain" description="Lipid/polyisoprenoid-binding YceI-like" evidence="2">
    <location>
        <begin position="43"/>
        <end position="206"/>
    </location>
</feature>
<dbReference type="InterPro" id="IPR036761">
    <property type="entry name" value="TTHA0802/YceI-like_sf"/>
</dbReference>
<organism evidence="3 4">
    <name type="scientific">Allosphingosinicella humi</name>
    <dbReference type="NCBI Taxonomy" id="2068657"/>
    <lineage>
        <taxon>Bacteria</taxon>
        <taxon>Pseudomonadati</taxon>
        <taxon>Pseudomonadota</taxon>
        <taxon>Alphaproteobacteria</taxon>
        <taxon>Sphingomonadales</taxon>
        <taxon>Sphingomonadaceae</taxon>
        <taxon>Allosphingosinicella</taxon>
    </lineage>
</organism>
<feature type="chain" id="PRO_5015694705" description="Lipid/polyisoprenoid-binding YceI-like domain-containing protein" evidence="1">
    <location>
        <begin position="23"/>
        <end position="209"/>
    </location>
</feature>
<keyword evidence="4" id="KW-1185">Reference proteome</keyword>
<sequence length="209" mass="21951">MRKIALALAAAAVAVAAPHAIAQQQPTTETPAVAAQQDVRGGAYTLDKSHAKIIWSASHFGFSTYYGEFTDFDAKLNLDPANPANSKLSVTVQTDSVDGHNEALEKHLESADFFNVEKFPTATFVSTSVVPTGATTADVTGDFTLLGVTKPLTLKVTFNKAGENMAGTYVAGFSAEGAVKRSDFGMNYAVPGVSDEVKLTISGEFNPVA</sequence>
<dbReference type="SUPFAM" id="SSF101874">
    <property type="entry name" value="YceI-like"/>
    <property type="match status" value="1"/>
</dbReference>
<evidence type="ECO:0000259" key="2">
    <source>
        <dbReference type="SMART" id="SM00867"/>
    </source>
</evidence>